<feature type="region of interest" description="Disordered" evidence="3">
    <location>
        <begin position="1"/>
        <end position="38"/>
    </location>
</feature>
<keyword evidence="6" id="KW-1185">Reference proteome</keyword>
<comment type="caution">
    <text evidence="5">The sequence shown here is derived from an EMBL/GenBank/DDBJ whole genome shotgun (WGS) entry which is preliminary data.</text>
</comment>
<dbReference type="Gene3D" id="1.20.1250.20">
    <property type="entry name" value="MFS general substrate transporter like domains"/>
    <property type="match status" value="2"/>
</dbReference>
<evidence type="ECO:0000313" key="5">
    <source>
        <dbReference type="EMBL" id="KAF8884281.1"/>
    </source>
</evidence>
<feature type="transmembrane region" description="Helical" evidence="4">
    <location>
        <begin position="204"/>
        <end position="224"/>
    </location>
</feature>
<feature type="transmembrane region" description="Helical" evidence="4">
    <location>
        <begin position="367"/>
        <end position="384"/>
    </location>
</feature>
<keyword evidence="4" id="KW-0472">Membrane</keyword>
<dbReference type="AlphaFoldDB" id="A0A9P5NG67"/>
<feature type="transmembrane region" description="Helical" evidence="4">
    <location>
        <begin position="301"/>
        <end position="329"/>
    </location>
</feature>
<feature type="transmembrane region" description="Helical" evidence="4">
    <location>
        <begin position="245"/>
        <end position="264"/>
    </location>
</feature>
<dbReference type="InterPro" id="IPR011701">
    <property type="entry name" value="MFS"/>
</dbReference>
<evidence type="ECO:0000256" key="2">
    <source>
        <dbReference type="ARBA" id="ARBA00006727"/>
    </source>
</evidence>
<evidence type="ECO:0000256" key="4">
    <source>
        <dbReference type="SAM" id="Phobius"/>
    </source>
</evidence>
<dbReference type="PANTHER" id="PTHR11360">
    <property type="entry name" value="MONOCARBOXYLATE TRANSPORTER"/>
    <property type="match status" value="1"/>
</dbReference>
<comment type="similarity">
    <text evidence="2">Belongs to the major facilitator superfamily. Monocarboxylate porter (TC 2.A.1.13) family.</text>
</comment>
<keyword evidence="4" id="KW-0812">Transmembrane</keyword>
<dbReference type="GO" id="GO:0016020">
    <property type="term" value="C:membrane"/>
    <property type="evidence" value="ECO:0007669"/>
    <property type="project" value="UniProtKB-SubCell"/>
</dbReference>
<dbReference type="GO" id="GO:0022857">
    <property type="term" value="F:transmembrane transporter activity"/>
    <property type="evidence" value="ECO:0007669"/>
    <property type="project" value="InterPro"/>
</dbReference>
<name>A0A9P5NG67_GYMJU</name>
<comment type="subcellular location">
    <subcellularLocation>
        <location evidence="1">Membrane</location>
        <topology evidence="1">Multi-pass membrane protein</topology>
    </subcellularLocation>
</comment>
<dbReference type="InterPro" id="IPR050327">
    <property type="entry name" value="Proton-linked_MCT"/>
</dbReference>
<dbReference type="OrthoDB" id="6499973at2759"/>
<feature type="transmembrane region" description="Helical" evidence="4">
    <location>
        <begin position="170"/>
        <end position="189"/>
    </location>
</feature>
<feature type="transmembrane region" description="Helical" evidence="4">
    <location>
        <begin position="46"/>
        <end position="66"/>
    </location>
</feature>
<reference evidence="5" key="1">
    <citation type="submission" date="2020-11" db="EMBL/GenBank/DDBJ databases">
        <authorList>
            <consortium name="DOE Joint Genome Institute"/>
            <person name="Ahrendt S."/>
            <person name="Riley R."/>
            <person name="Andreopoulos W."/>
            <person name="LaButti K."/>
            <person name="Pangilinan J."/>
            <person name="Ruiz-duenas F.J."/>
            <person name="Barrasa J.M."/>
            <person name="Sanchez-Garcia M."/>
            <person name="Camarero S."/>
            <person name="Miyauchi S."/>
            <person name="Serrano A."/>
            <person name="Linde D."/>
            <person name="Babiker R."/>
            <person name="Drula E."/>
            <person name="Ayuso-Fernandez I."/>
            <person name="Pacheco R."/>
            <person name="Padilla G."/>
            <person name="Ferreira P."/>
            <person name="Barriuso J."/>
            <person name="Kellner H."/>
            <person name="Castanera R."/>
            <person name="Alfaro M."/>
            <person name="Ramirez L."/>
            <person name="Pisabarro A.G."/>
            <person name="Kuo A."/>
            <person name="Tritt A."/>
            <person name="Lipzen A."/>
            <person name="He G."/>
            <person name="Yan M."/>
            <person name="Ng V."/>
            <person name="Cullen D."/>
            <person name="Martin F."/>
            <person name="Rosso M.-N."/>
            <person name="Henrissat B."/>
            <person name="Hibbett D."/>
            <person name="Martinez A.T."/>
            <person name="Grigoriev I.V."/>
        </authorList>
    </citation>
    <scope>NUCLEOTIDE SEQUENCE</scope>
    <source>
        <strain evidence="5">AH 44721</strain>
    </source>
</reference>
<dbReference type="SUPFAM" id="SSF103473">
    <property type="entry name" value="MFS general substrate transporter"/>
    <property type="match status" value="1"/>
</dbReference>
<feature type="transmembrane region" description="Helical" evidence="4">
    <location>
        <begin position="86"/>
        <end position="105"/>
    </location>
</feature>
<feature type="transmembrane region" description="Helical" evidence="4">
    <location>
        <begin position="134"/>
        <end position="158"/>
    </location>
</feature>
<dbReference type="InterPro" id="IPR036259">
    <property type="entry name" value="MFS_trans_sf"/>
</dbReference>
<evidence type="ECO:0000256" key="1">
    <source>
        <dbReference type="ARBA" id="ARBA00004141"/>
    </source>
</evidence>
<protein>
    <submittedName>
        <fullName evidence="5">Major facilitator superfamily domain-containing protein</fullName>
    </submittedName>
</protein>
<organism evidence="5 6">
    <name type="scientific">Gymnopilus junonius</name>
    <name type="common">Spectacular rustgill mushroom</name>
    <name type="synonym">Gymnopilus spectabilis subsp. junonius</name>
    <dbReference type="NCBI Taxonomy" id="109634"/>
    <lineage>
        <taxon>Eukaryota</taxon>
        <taxon>Fungi</taxon>
        <taxon>Dikarya</taxon>
        <taxon>Basidiomycota</taxon>
        <taxon>Agaricomycotina</taxon>
        <taxon>Agaricomycetes</taxon>
        <taxon>Agaricomycetidae</taxon>
        <taxon>Agaricales</taxon>
        <taxon>Agaricineae</taxon>
        <taxon>Hymenogastraceae</taxon>
        <taxon>Gymnopilus</taxon>
    </lineage>
</organism>
<evidence type="ECO:0000256" key="3">
    <source>
        <dbReference type="SAM" id="MobiDB-lite"/>
    </source>
</evidence>
<sequence length="438" mass="47394">MSIENQETIAPSYAESEKKVQVQSYTKESDPPRPSHPPFPEGGFQAWATAFGAFLIQFCGFGYTTSFGVFQDYYVRVHLPEESASTISWIGSINAFLVIAGGLLAGRLCSSMGGSILISFSLFMLSLTKPDHYYQVLLAQGFGVGVGTGMIYVPSVAVLSHYFHRRRSSVMTFVAAGSSLGAVIHPIMLNNTLDKIGFPTATRANAGLISGLLLIACLSMRTRLPPPAVTPNLKKALIKFSKDKAYVCCAFGFLFFITGLYYPLFYIQLDAIKHGLNPSFSFYSLVILNGSSFFGRIASGFLAGAVGVGNLVIAATFCCSILIFSMIAISSIASVVIIAILIGFFSGVYIALMAPMVANLADDFSEIGLRMGIGFMLAGVGGLIGTPIEGALLTSNYHWWRAEVFTGVMALTGCACYSAMVFFLHQKQRRKQEYIERE</sequence>
<feature type="transmembrane region" description="Helical" evidence="4">
    <location>
        <begin position="335"/>
        <end position="355"/>
    </location>
</feature>
<feature type="transmembrane region" description="Helical" evidence="4">
    <location>
        <begin position="404"/>
        <end position="424"/>
    </location>
</feature>
<feature type="transmembrane region" description="Helical" evidence="4">
    <location>
        <begin position="112"/>
        <end position="128"/>
    </location>
</feature>
<proteinExistence type="inferred from homology"/>
<dbReference type="PANTHER" id="PTHR11360:SF234">
    <property type="entry name" value="MFS-TYPE TRANSPORTER DBAD-RELATED"/>
    <property type="match status" value="1"/>
</dbReference>
<keyword evidence="4" id="KW-1133">Transmembrane helix</keyword>
<gene>
    <name evidence="5" type="ORF">CPB84DRAFT_1867402</name>
</gene>
<accession>A0A9P5NG67</accession>
<evidence type="ECO:0000313" key="6">
    <source>
        <dbReference type="Proteomes" id="UP000724874"/>
    </source>
</evidence>
<dbReference type="Proteomes" id="UP000724874">
    <property type="component" value="Unassembled WGS sequence"/>
</dbReference>
<dbReference type="EMBL" id="JADNYJ010000109">
    <property type="protein sequence ID" value="KAF8884281.1"/>
    <property type="molecule type" value="Genomic_DNA"/>
</dbReference>
<feature type="transmembrane region" description="Helical" evidence="4">
    <location>
        <begin position="276"/>
        <end position="294"/>
    </location>
</feature>
<dbReference type="Pfam" id="PF07690">
    <property type="entry name" value="MFS_1"/>
    <property type="match status" value="1"/>
</dbReference>